<proteinExistence type="inferred from homology"/>
<name>A0ABZ2SKA1_9ENTE</name>
<protein>
    <recommendedName>
        <fullName evidence="10">Flagellar protein FliL</fullName>
    </recommendedName>
</protein>
<evidence type="ECO:0000256" key="7">
    <source>
        <dbReference type="ARBA" id="ARBA00022779"/>
    </source>
</evidence>
<evidence type="ECO:0000256" key="10">
    <source>
        <dbReference type="RuleBase" id="RU364125"/>
    </source>
</evidence>
<evidence type="ECO:0000256" key="9">
    <source>
        <dbReference type="ARBA" id="ARBA00023136"/>
    </source>
</evidence>
<organism evidence="11 12">
    <name type="scientific">Candidatus Enterococcus lowellii</name>
    <dbReference type="NCBI Taxonomy" id="2230877"/>
    <lineage>
        <taxon>Bacteria</taxon>
        <taxon>Bacillati</taxon>
        <taxon>Bacillota</taxon>
        <taxon>Bacilli</taxon>
        <taxon>Lactobacillales</taxon>
        <taxon>Enterococcaceae</taxon>
        <taxon>Enterococcus</taxon>
    </lineage>
</organism>
<evidence type="ECO:0000313" key="12">
    <source>
        <dbReference type="Proteomes" id="UP000664701"/>
    </source>
</evidence>
<sequence length="173" mass="19032">MEKKKKGKAPKAENETVEVEKKSMKMGLILPLILVLAVVGSVIGTVVTTKFLLPPTTGVQVAEKEGKPTVSEDQTIVPLDEFVVNLAKSEGNQQYIRVNLSVLIEEKDSEDFTKNVALVRDSIVNVLRQKKASDILDTPEGLAQWKAELKETINHAYGTEIVSDVYITDLAIQ</sequence>
<comment type="function">
    <text evidence="1 10">Controls the rotational direction of flagella during chemotaxis.</text>
</comment>
<dbReference type="EMBL" id="CP147251">
    <property type="protein sequence ID" value="WYJ76292.1"/>
    <property type="molecule type" value="Genomic_DNA"/>
</dbReference>
<evidence type="ECO:0000256" key="1">
    <source>
        <dbReference type="ARBA" id="ARBA00002254"/>
    </source>
</evidence>
<reference evidence="11 12" key="1">
    <citation type="submission" date="2024-03" db="EMBL/GenBank/DDBJ databases">
        <title>The Genome Sequence of Enterococcus sp. DIV2402.</title>
        <authorList>
            <consortium name="The Broad Institute Genomics Platform"/>
            <consortium name="The Broad Institute Microbial Omics Core"/>
            <consortium name="The Broad Institute Genomic Center for Infectious Diseases"/>
            <person name="Earl A."/>
            <person name="Manson A."/>
            <person name="Gilmore M."/>
            <person name="Schwartman J."/>
            <person name="Shea T."/>
            <person name="Abouelleil A."/>
            <person name="Cao P."/>
            <person name="Chapman S."/>
            <person name="Cusick C."/>
            <person name="Young S."/>
            <person name="Neafsey D."/>
            <person name="Nusbaum C."/>
            <person name="Birren B."/>
        </authorList>
    </citation>
    <scope>NUCLEOTIDE SEQUENCE [LARGE SCALE GENOMIC DNA]</scope>
    <source>
        <strain evidence="11 12">DIV2402</strain>
    </source>
</reference>
<dbReference type="PANTHER" id="PTHR35091">
    <property type="entry name" value="FLAGELLAR PROTEIN FLIL"/>
    <property type="match status" value="1"/>
</dbReference>
<keyword evidence="5 10" id="KW-0145">Chemotaxis</keyword>
<comment type="subcellular location">
    <subcellularLocation>
        <location evidence="2">Cell membrane</location>
        <topology evidence="2">Single-pass membrane protein</topology>
    </subcellularLocation>
</comment>
<keyword evidence="8" id="KW-1133">Transmembrane helix</keyword>
<evidence type="ECO:0000256" key="8">
    <source>
        <dbReference type="ARBA" id="ARBA00022989"/>
    </source>
</evidence>
<evidence type="ECO:0000256" key="4">
    <source>
        <dbReference type="ARBA" id="ARBA00022475"/>
    </source>
</evidence>
<dbReference type="RefSeq" id="WP_207942450.1">
    <property type="nucleotide sequence ID" value="NZ_CP147251.1"/>
</dbReference>
<dbReference type="Pfam" id="PF03748">
    <property type="entry name" value="FliL"/>
    <property type="match status" value="1"/>
</dbReference>
<evidence type="ECO:0000256" key="5">
    <source>
        <dbReference type="ARBA" id="ARBA00022500"/>
    </source>
</evidence>
<dbReference type="PANTHER" id="PTHR35091:SF2">
    <property type="entry name" value="FLAGELLAR PROTEIN FLIL"/>
    <property type="match status" value="1"/>
</dbReference>
<dbReference type="Proteomes" id="UP000664701">
    <property type="component" value="Chromosome"/>
</dbReference>
<evidence type="ECO:0000256" key="6">
    <source>
        <dbReference type="ARBA" id="ARBA00022692"/>
    </source>
</evidence>
<keyword evidence="12" id="KW-1185">Reference proteome</keyword>
<gene>
    <name evidence="11" type="ORF">DOK78_000918</name>
</gene>
<comment type="similarity">
    <text evidence="3 10">Belongs to the FliL family.</text>
</comment>
<keyword evidence="4 10" id="KW-1003">Cell membrane</keyword>
<evidence type="ECO:0000313" key="11">
    <source>
        <dbReference type="EMBL" id="WYJ76292.1"/>
    </source>
</evidence>
<evidence type="ECO:0000256" key="3">
    <source>
        <dbReference type="ARBA" id="ARBA00008281"/>
    </source>
</evidence>
<evidence type="ECO:0000256" key="2">
    <source>
        <dbReference type="ARBA" id="ARBA00004162"/>
    </source>
</evidence>
<dbReference type="InterPro" id="IPR005503">
    <property type="entry name" value="FliL"/>
</dbReference>
<keyword evidence="9 10" id="KW-0472">Membrane</keyword>
<keyword evidence="7 10" id="KW-0283">Flagellar rotation</keyword>
<accession>A0ABZ2SKA1</accession>
<keyword evidence="6" id="KW-0812">Transmembrane</keyword>